<accession>G5J4T8</accession>
<evidence type="ECO:0000313" key="4">
    <source>
        <dbReference type="Proteomes" id="UP000003477"/>
    </source>
</evidence>
<protein>
    <recommendedName>
        <fullName evidence="5">MazF family transcriptional regulator</fullName>
    </recommendedName>
</protein>
<proteinExistence type="inferred from homology"/>
<dbReference type="InterPro" id="IPR011067">
    <property type="entry name" value="Plasmid_toxin/cell-grow_inhib"/>
</dbReference>
<evidence type="ECO:0008006" key="5">
    <source>
        <dbReference type="Google" id="ProtNLM"/>
    </source>
</evidence>
<evidence type="ECO:0000256" key="2">
    <source>
        <dbReference type="ARBA" id="ARBA00022649"/>
    </source>
</evidence>
<dbReference type="Pfam" id="PF02452">
    <property type="entry name" value="PemK_toxin"/>
    <property type="match status" value="1"/>
</dbReference>
<dbReference type="RefSeq" id="WP_007310721.1">
    <property type="nucleotide sequence ID" value="NZ_AESD01000373.1"/>
</dbReference>
<comment type="caution">
    <text evidence="3">The sequence shown here is derived from an EMBL/GenBank/DDBJ whole genome shotgun (WGS) entry which is preliminary data.</text>
</comment>
<gene>
    <name evidence="3" type="ORF">CWATWH0003_2504</name>
</gene>
<dbReference type="SUPFAM" id="SSF50118">
    <property type="entry name" value="Cell growth inhibitor/plasmid maintenance toxic component"/>
    <property type="match status" value="1"/>
</dbReference>
<comment type="similarity">
    <text evidence="1">Belongs to the PemK/MazF family.</text>
</comment>
<dbReference type="EMBL" id="AESD01000373">
    <property type="protein sequence ID" value="EHJ12794.1"/>
    <property type="molecule type" value="Genomic_DNA"/>
</dbReference>
<keyword evidence="2" id="KW-1277">Toxin-antitoxin system</keyword>
<reference evidence="3 4" key="1">
    <citation type="journal article" date="2011" name="Front. Microbiol.">
        <title>Two Strains of Crocosphaera watsonii with Highly Conserved Genomes are Distinguished by Strain-Specific Features.</title>
        <authorList>
            <person name="Bench S.R."/>
            <person name="Ilikchyan I.N."/>
            <person name="Tripp H.J."/>
            <person name="Zehr J.P."/>
        </authorList>
    </citation>
    <scope>NUCLEOTIDE SEQUENCE [LARGE SCALE GENOMIC DNA]</scope>
    <source>
        <strain evidence="3 4">WH 0003</strain>
    </source>
</reference>
<dbReference type="AlphaFoldDB" id="G5J4T8"/>
<dbReference type="Proteomes" id="UP000003477">
    <property type="component" value="Unassembled WGS sequence"/>
</dbReference>
<evidence type="ECO:0000313" key="3">
    <source>
        <dbReference type="EMBL" id="EHJ12794.1"/>
    </source>
</evidence>
<dbReference type="GO" id="GO:0003677">
    <property type="term" value="F:DNA binding"/>
    <property type="evidence" value="ECO:0007669"/>
    <property type="project" value="InterPro"/>
</dbReference>
<sequence length="110" mass="12360">MANYWKNDVILVRYPFSDLSNSKIRPAIIVSSPHTSQDVLITPLTSKTQLLLEGEFILSDWKKAGLNVETAVKRGIYTIYQGLILKKVGKLVDADATKLEQSLRQWLGLS</sequence>
<evidence type="ECO:0000256" key="1">
    <source>
        <dbReference type="ARBA" id="ARBA00007521"/>
    </source>
</evidence>
<organism evidence="3 4">
    <name type="scientific">Crocosphaera watsonii WH 0003</name>
    <dbReference type="NCBI Taxonomy" id="423471"/>
    <lineage>
        <taxon>Bacteria</taxon>
        <taxon>Bacillati</taxon>
        <taxon>Cyanobacteriota</taxon>
        <taxon>Cyanophyceae</taxon>
        <taxon>Oscillatoriophycideae</taxon>
        <taxon>Chroococcales</taxon>
        <taxon>Aphanothecaceae</taxon>
        <taxon>Crocosphaera</taxon>
    </lineage>
</organism>
<dbReference type="GeneID" id="88766170"/>
<name>G5J4T8_CROWT</name>
<dbReference type="InterPro" id="IPR003477">
    <property type="entry name" value="PemK-like"/>
</dbReference>
<dbReference type="PATRIC" id="fig|423471.3.peg.2357"/>
<dbReference type="Gene3D" id="2.30.30.110">
    <property type="match status" value="1"/>
</dbReference>